<proteinExistence type="predicted"/>
<feature type="signal peptide" evidence="1">
    <location>
        <begin position="1"/>
        <end position="29"/>
    </location>
</feature>
<sequence length="1028" mass="108419">MRFDSWNLAAAAGALATLFVATAPATVAAAPRSASPVISPKPGQVVTAHRVKLVVRAGHEHGDLRVTLNGRQIGRDFPLARRGRRTLWIANSHGLRHGRNVLRVRARRGYETRTATVRFTVTRSAPLVGAGRDRSVTAGTPAHLGGHLHQPPGSRRKRALDVRWTVVGKPRGSRVRAVAAAATLRPLLKPDRVGTYTLRMTAGSGASAISDTVEYSAIPADPLVPVDTQLPPSSSSTGAAQPGLSVGGSEYRMAYLGFVNGQGAYFSDSFAAMWQVAAFDRKTLTPLYNRTYGYCLAGNAWRYCRSPDAPGSTYEPMFVDPNDEIMRQAPGNGEPGALVIARTLGRPGADTTPASYDALLGRTGFFGRPSGGGDRPPIVGPTSYIGVPGMTSGEADIAGRFDGSMSGFLIHDQHFQFHFIPGARPTFDTRVTSCTDSTCTIGHRFGDRAASETVPRDRGGYFVTAWDPVTLAFRNQTFATIDGGGPATLAATKSLADFLDSARANGSIIALSTLRGAGMTPRALLPGDDAEKPFARIVDTVAAIGGTRHGFLTSATSTRAEYTVVGWPGAGEAKSHDAAGRAEEARLRGALVPDRASQLRPTNVSSVGPPAERINQMMVRPTSTAWRYPDASSGPGAAIQCIGAALAQGTNIRAIYSDLTTEAAATSLQNDVRNLDLDDLEPVDGTSLACAPAAADFAAAQKQLVRELGWVAHVRGYLTALSTPESAQGGAIWGQALTLGNELDGELAATDANSPFVVDALGFVASMIDLLVPGAGRLVEDGVEEGVLEGEKLAENVTGALSTTSALFWLASTGVQRAADGGPSLDETVAATDLANHLMMKAQAATAAFTPIGDVIVSDPQKLEEVGRWARCRAGVPGGCKAGFEEYAATPAEIDRLTDASLRAMGRTIYGKLVTRAYPSWNLGTTVDPDNPPLFFSCAAGRPFDGAPRSSYAAGFDAIENGQRRWRVFLMLHGGWTHPSQKVVDRMFTPTGDTWDVAGLGMDPFATLRDTPEVFDHSGSIDSCGFAE</sequence>
<evidence type="ECO:0000313" key="2">
    <source>
        <dbReference type="EMBL" id="MDW5594113.1"/>
    </source>
</evidence>
<reference evidence="3" key="1">
    <citation type="submission" date="2023-07" db="EMBL/GenBank/DDBJ databases">
        <title>Conexibacter stalactiti sp. nov., isolated from stalactites in a lava cave and emended description of the genus Conexibacter.</title>
        <authorList>
            <person name="Lee S.D."/>
        </authorList>
    </citation>
    <scope>NUCLEOTIDE SEQUENCE [LARGE SCALE GENOMIC DNA]</scope>
    <source>
        <strain evidence="3">KCTC 39840</strain>
    </source>
</reference>
<keyword evidence="3" id="KW-1185">Reference proteome</keyword>
<dbReference type="Proteomes" id="UP001284601">
    <property type="component" value="Unassembled WGS sequence"/>
</dbReference>
<reference evidence="2 3" key="2">
    <citation type="submission" date="2023-10" db="EMBL/GenBank/DDBJ databases">
        <authorList>
            <person name="Han X.F."/>
        </authorList>
    </citation>
    <scope>NUCLEOTIDE SEQUENCE [LARGE SCALE GENOMIC DNA]</scope>
    <source>
        <strain evidence="2 3">KCTC 39840</strain>
    </source>
</reference>
<dbReference type="RefSeq" id="WP_318596370.1">
    <property type="nucleotide sequence ID" value="NZ_JAWSTH010000012.1"/>
</dbReference>
<evidence type="ECO:0000313" key="3">
    <source>
        <dbReference type="Proteomes" id="UP001284601"/>
    </source>
</evidence>
<name>A0ABU4HLE3_9ACTN</name>
<evidence type="ECO:0000256" key="1">
    <source>
        <dbReference type="SAM" id="SignalP"/>
    </source>
</evidence>
<organism evidence="2 3">
    <name type="scientific">Conexibacter stalactiti</name>
    <dbReference type="NCBI Taxonomy" id="1940611"/>
    <lineage>
        <taxon>Bacteria</taxon>
        <taxon>Bacillati</taxon>
        <taxon>Actinomycetota</taxon>
        <taxon>Thermoleophilia</taxon>
        <taxon>Solirubrobacterales</taxon>
        <taxon>Conexibacteraceae</taxon>
        <taxon>Conexibacter</taxon>
    </lineage>
</organism>
<dbReference type="EMBL" id="JAWSTH010000012">
    <property type="protein sequence ID" value="MDW5594113.1"/>
    <property type="molecule type" value="Genomic_DNA"/>
</dbReference>
<comment type="caution">
    <text evidence="2">The sequence shown here is derived from an EMBL/GenBank/DDBJ whole genome shotgun (WGS) entry which is preliminary data.</text>
</comment>
<accession>A0ABU4HLE3</accession>
<keyword evidence="1" id="KW-0732">Signal</keyword>
<gene>
    <name evidence="2" type="ORF">R7226_07190</name>
</gene>
<feature type="chain" id="PRO_5045921412" evidence="1">
    <location>
        <begin position="30"/>
        <end position="1028"/>
    </location>
</feature>
<protein>
    <submittedName>
        <fullName evidence="2">Uncharacterized protein</fullName>
    </submittedName>
</protein>